<feature type="domain" description="Helix-turn-helix" evidence="1">
    <location>
        <begin position="6"/>
        <end position="52"/>
    </location>
</feature>
<evidence type="ECO:0000313" key="3">
    <source>
        <dbReference type="Proteomes" id="UP000569329"/>
    </source>
</evidence>
<proteinExistence type="predicted"/>
<keyword evidence="2" id="KW-0238">DNA-binding</keyword>
<keyword evidence="3" id="KW-1185">Reference proteome</keyword>
<dbReference type="GO" id="GO:0003677">
    <property type="term" value="F:DNA binding"/>
    <property type="evidence" value="ECO:0007669"/>
    <property type="project" value="UniProtKB-KW"/>
</dbReference>
<dbReference type="InterPro" id="IPR009061">
    <property type="entry name" value="DNA-bd_dom_put_sf"/>
</dbReference>
<dbReference type="EMBL" id="JACGWZ010000002">
    <property type="protein sequence ID" value="MBA8824581.1"/>
    <property type="molecule type" value="Genomic_DNA"/>
</dbReference>
<dbReference type="Gene3D" id="1.10.1660.10">
    <property type="match status" value="1"/>
</dbReference>
<protein>
    <submittedName>
        <fullName evidence="2">DNA-binding transcriptional MerR regulator</fullName>
    </submittedName>
</protein>
<evidence type="ECO:0000313" key="2">
    <source>
        <dbReference type="EMBL" id="MBA8824581.1"/>
    </source>
</evidence>
<dbReference type="InterPro" id="IPR041657">
    <property type="entry name" value="HTH_17"/>
</dbReference>
<organism evidence="2 3">
    <name type="scientific">Halosaccharopolyspora lacisalsi</name>
    <dbReference type="NCBI Taxonomy" id="1000566"/>
    <lineage>
        <taxon>Bacteria</taxon>
        <taxon>Bacillati</taxon>
        <taxon>Actinomycetota</taxon>
        <taxon>Actinomycetes</taxon>
        <taxon>Pseudonocardiales</taxon>
        <taxon>Pseudonocardiaceae</taxon>
        <taxon>Halosaccharopolyspora</taxon>
    </lineage>
</organism>
<evidence type="ECO:0000259" key="1">
    <source>
        <dbReference type="Pfam" id="PF12728"/>
    </source>
</evidence>
<reference evidence="2 3" key="1">
    <citation type="submission" date="2020-07" db="EMBL/GenBank/DDBJ databases">
        <title>Sequencing the genomes of 1000 actinobacteria strains.</title>
        <authorList>
            <person name="Klenk H.-P."/>
        </authorList>
    </citation>
    <scope>NUCLEOTIDE SEQUENCE [LARGE SCALE GENOMIC DNA]</scope>
    <source>
        <strain evidence="2 3">DSM 45975</strain>
    </source>
</reference>
<name>A0A839DZD5_9PSEU</name>
<comment type="caution">
    <text evidence="2">The sequence shown here is derived from an EMBL/GenBank/DDBJ whole genome shotgun (WGS) entry which is preliminary data.</text>
</comment>
<dbReference type="RefSeq" id="WP_182543835.1">
    <property type="nucleotide sequence ID" value="NZ_JACGWZ010000002.1"/>
</dbReference>
<dbReference type="Pfam" id="PF12728">
    <property type="entry name" value="HTH_17"/>
    <property type="match status" value="1"/>
</dbReference>
<dbReference type="AlphaFoldDB" id="A0A839DZD5"/>
<gene>
    <name evidence="2" type="ORF">FHX42_001928</name>
</gene>
<accession>A0A839DZD5</accession>
<dbReference type="SUPFAM" id="SSF46955">
    <property type="entry name" value="Putative DNA-binding domain"/>
    <property type="match status" value="1"/>
</dbReference>
<dbReference type="Proteomes" id="UP000569329">
    <property type="component" value="Unassembled WGS sequence"/>
</dbReference>
<sequence>MTRDRLLTSGQLARELGISHQSITNYARNGQLEPTLVTPGGHYRWDLEDVKQQLRTKDQQRRERD</sequence>